<protein>
    <submittedName>
        <fullName evidence="2">Uncharacterized protein</fullName>
    </submittedName>
</protein>
<dbReference type="AlphaFoldDB" id="M1UU51"/>
<gene>
    <name evidence="2" type="ORF">H924_06765</name>
</gene>
<dbReference type="OrthoDB" id="4417164at2"/>
<dbReference type="KEGG" id="ccn:H924_06765"/>
<keyword evidence="1" id="KW-0812">Transmembrane</keyword>
<organism evidence="2 3">
    <name type="scientific">Corynebacterium callunae DSM 20147</name>
    <dbReference type="NCBI Taxonomy" id="1121353"/>
    <lineage>
        <taxon>Bacteria</taxon>
        <taxon>Bacillati</taxon>
        <taxon>Actinomycetota</taxon>
        <taxon>Actinomycetes</taxon>
        <taxon>Mycobacteriales</taxon>
        <taxon>Corynebacteriaceae</taxon>
        <taxon>Corynebacterium</taxon>
    </lineage>
</organism>
<evidence type="ECO:0000256" key="1">
    <source>
        <dbReference type="SAM" id="Phobius"/>
    </source>
</evidence>
<accession>M1UU51</accession>
<evidence type="ECO:0000313" key="3">
    <source>
        <dbReference type="Proteomes" id="UP000011760"/>
    </source>
</evidence>
<dbReference type="PATRIC" id="fig|1121353.3.peg.1379"/>
<proteinExistence type="predicted"/>
<dbReference type="HOGENOM" id="CLU_207688_0_0_11"/>
<keyword evidence="1" id="KW-0472">Membrane</keyword>
<keyword evidence="3" id="KW-1185">Reference proteome</keyword>
<dbReference type="RefSeq" id="WP_015651228.1">
    <property type="nucleotide sequence ID" value="NC_020506.1"/>
</dbReference>
<dbReference type="STRING" id="1121353.H924_06765"/>
<dbReference type="eggNOG" id="ENOG5031KEH">
    <property type="taxonomic scope" value="Bacteria"/>
</dbReference>
<dbReference type="EMBL" id="CP004354">
    <property type="protein sequence ID" value="AGG66797.1"/>
    <property type="molecule type" value="Genomic_DNA"/>
</dbReference>
<evidence type="ECO:0000313" key="2">
    <source>
        <dbReference type="EMBL" id="AGG66797.1"/>
    </source>
</evidence>
<dbReference type="Proteomes" id="UP000011760">
    <property type="component" value="Chromosome"/>
</dbReference>
<keyword evidence="1" id="KW-1133">Transmembrane helix</keyword>
<name>M1UU51_9CORY</name>
<reference evidence="2 3" key="1">
    <citation type="submission" date="2013-02" db="EMBL/GenBank/DDBJ databases">
        <title>The complete genome sequence of Corynebacterium callunae DSM 20147.</title>
        <authorList>
            <person name="Ruckert C."/>
            <person name="Albersmeier A."/>
            <person name="Kalinowski J."/>
        </authorList>
    </citation>
    <scope>NUCLEOTIDE SEQUENCE [LARGE SCALE GENOMIC DNA]</scope>
    <source>
        <strain evidence="2 3">DSM 20147</strain>
    </source>
</reference>
<sequence length="59" mass="6788">MMAARMIPALWFRLIVIIGFTAFMVWDSMWILAVIGLLLTLVTVWQLVTAYKTKAQSEK</sequence>
<feature type="transmembrane region" description="Helical" evidence="1">
    <location>
        <begin position="31"/>
        <end position="51"/>
    </location>
</feature>
<feature type="transmembrane region" description="Helical" evidence="1">
    <location>
        <begin position="7"/>
        <end position="25"/>
    </location>
</feature>